<feature type="domain" description="Digeranylgeranylglycerophospholipid reductase catalytic" evidence="1">
    <location>
        <begin position="176"/>
        <end position="239"/>
    </location>
</feature>
<dbReference type="Pfam" id="PF22578">
    <property type="entry name" value="GGR_cat"/>
    <property type="match status" value="1"/>
</dbReference>
<dbReference type="SUPFAM" id="SSF51905">
    <property type="entry name" value="FAD/NAD(P)-binding domain"/>
    <property type="match status" value="1"/>
</dbReference>
<sequence length="364" mass="38527">MNKQPDILVIGLGPAGACAAKAAALAGYSVLAIEKKTTAGTPVQCAEFVPAMIGAEVSALHHSTIQPINSMVTRVEQQPADRMPDFPGRMIDRAAFDLQLGQQAAQAGAKLRYGVRVREISKSGKITLSDASFVSPKIIIGADGPHSVIGRSIGSGIDEFLETRQINLTLQQPFTSTDIYLSQQMPGGYAWAFPKGDTVNLGLGVHPKSKHKLKPFLDDLHHQLIDEGRVGRQIHSHTGGAIPAGGMVRPFGKRGQTLCLLAGDAAGLTNPITGAGINSAVISGQMAGETAARYLAGQPGAPAEYMEDLDDLFGASIARALAHKARLANHPHPGPEQLRSGWIAYPEYWQLQPAAQLEETSCPV</sequence>
<protein>
    <submittedName>
        <fullName evidence="2">Geranylgeranyl reductase</fullName>
    </submittedName>
</protein>
<dbReference type="PRINTS" id="PR00420">
    <property type="entry name" value="RNGMNOXGNASE"/>
</dbReference>
<dbReference type="AlphaFoldDB" id="A0A3B0T1R2"/>
<dbReference type="InterPro" id="IPR011777">
    <property type="entry name" value="Geranylgeranyl_Rdtase_fam"/>
</dbReference>
<dbReference type="EMBL" id="UOEE01000344">
    <property type="protein sequence ID" value="VAW02744.1"/>
    <property type="molecule type" value="Genomic_DNA"/>
</dbReference>
<gene>
    <name evidence="2" type="ORF">MNBD_ALPHA06-556</name>
</gene>
<dbReference type="InterPro" id="IPR036188">
    <property type="entry name" value="FAD/NAD-bd_sf"/>
</dbReference>
<evidence type="ECO:0000259" key="1">
    <source>
        <dbReference type="Pfam" id="PF22578"/>
    </source>
</evidence>
<dbReference type="PANTHER" id="PTHR42685">
    <property type="entry name" value="GERANYLGERANYL DIPHOSPHATE REDUCTASE"/>
    <property type="match status" value="1"/>
</dbReference>
<reference evidence="2" key="1">
    <citation type="submission" date="2018-06" db="EMBL/GenBank/DDBJ databases">
        <authorList>
            <person name="Zhirakovskaya E."/>
        </authorList>
    </citation>
    <scope>NUCLEOTIDE SEQUENCE</scope>
</reference>
<name>A0A3B0T1R2_9ZZZZ</name>
<evidence type="ECO:0000313" key="2">
    <source>
        <dbReference type="EMBL" id="VAW02744.1"/>
    </source>
</evidence>
<proteinExistence type="predicted"/>
<dbReference type="GO" id="GO:0016628">
    <property type="term" value="F:oxidoreductase activity, acting on the CH-CH group of donors, NAD or NADP as acceptor"/>
    <property type="evidence" value="ECO:0007669"/>
    <property type="project" value="InterPro"/>
</dbReference>
<dbReference type="NCBIfam" id="TIGR02032">
    <property type="entry name" value="GG-red-SF"/>
    <property type="match status" value="1"/>
</dbReference>
<accession>A0A3B0T1R2</accession>
<organism evidence="2">
    <name type="scientific">hydrothermal vent metagenome</name>
    <dbReference type="NCBI Taxonomy" id="652676"/>
    <lineage>
        <taxon>unclassified sequences</taxon>
        <taxon>metagenomes</taxon>
        <taxon>ecological metagenomes</taxon>
    </lineage>
</organism>
<dbReference type="InterPro" id="IPR054715">
    <property type="entry name" value="GGR_cat"/>
</dbReference>
<dbReference type="Gene3D" id="3.50.50.60">
    <property type="entry name" value="FAD/NAD(P)-binding domain"/>
    <property type="match status" value="1"/>
</dbReference>
<dbReference type="InterPro" id="IPR050407">
    <property type="entry name" value="Geranylgeranyl_reductase"/>
</dbReference>
<dbReference type="PANTHER" id="PTHR42685:SF22">
    <property type="entry name" value="CONDITIONED MEDIUM FACTOR RECEPTOR 1"/>
    <property type="match status" value="1"/>
</dbReference>